<dbReference type="Pfam" id="PF16953">
    <property type="entry name" value="PRORP"/>
    <property type="match status" value="1"/>
</dbReference>
<evidence type="ECO:0000256" key="8">
    <source>
        <dbReference type="ARBA" id="ARBA00022723"/>
    </source>
</evidence>
<comment type="catalytic activity">
    <reaction evidence="1">
        <text>Endonucleolytic cleavage of RNA, removing 5'-extranucleotides from tRNA precursor.</text>
        <dbReference type="EC" id="3.1.26.5"/>
    </reaction>
</comment>
<keyword evidence="12" id="KW-0460">Magnesium</keyword>
<dbReference type="Proteomes" id="UP001229421">
    <property type="component" value="Unassembled WGS sequence"/>
</dbReference>
<organism evidence="20 21">
    <name type="scientific">Tagetes erecta</name>
    <name type="common">African marigold</name>
    <dbReference type="NCBI Taxonomy" id="13708"/>
    <lineage>
        <taxon>Eukaryota</taxon>
        <taxon>Viridiplantae</taxon>
        <taxon>Streptophyta</taxon>
        <taxon>Embryophyta</taxon>
        <taxon>Tracheophyta</taxon>
        <taxon>Spermatophyta</taxon>
        <taxon>Magnoliopsida</taxon>
        <taxon>eudicotyledons</taxon>
        <taxon>Gunneridae</taxon>
        <taxon>Pentapetalae</taxon>
        <taxon>asterids</taxon>
        <taxon>campanulids</taxon>
        <taxon>Asterales</taxon>
        <taxon>Asteraceae</taxon>
        <taxon>Asteroideae</taxon>
        <taxon>Heliantheae alliance</taxon>
        <taxon>Tageteae</taxon>
        <taxon>Tagetes</taxon>
    </lineage>
</organism>
<evidence type="ECO:0000259" key="19">
    <source>
        <dbReference type="Pfam" id="PF17177"/>
    </source>
</evidence>
<keyword evidence="9" id="KW-0677">Repeat</keyword>
<dbReference type="PROSITE" id="PS51375">
    <property type="entry name" value="PPR"/>
    <property type="match status" value="1"/>
</dbReference>
<keyword evidence="15" id="KW-0464">Manganese</keyword>
<evidence type="ECO:0000313" key="21">
    <source>
        <dbReference type="Proteomes" id="UP001229421"/>
    </source>
</evidence>
<dbReference type="GO" id="GO:0001682">
    <property type="term" value="P:tRNA 5'-leader removal"/>
    <property type="evidence" value="ECO:0007669"/>
    <property type="project" value="TreeGrafter"/>
</dbReference>
<comment type="similarity">
    <text evidence="4">Belongs to the PPR family. P subfamily.</text>
</comment>
<gene>
    <name evidence="20" type="ORF">QVD17_06133</name>
</gene>
<dbReference type="PANTHER" id="PTHR13547">
    <property type="match status" value="1"/>
</dbReference>
<feature type="repeat" description="PPR" evidence="16">
    <location>
        <begin position="199"/>
        <end position="233"/>
    </location>
</feature>
<dbReference type="FunFam" id="1.25.40.10:FF:000339">
    <property type="entry name" value="Proteinaceous RNase P 1, chloroplastic/mitochondrial"/>
    <property type="match status" value="1"/>
</dbReference>
<evidence type="ECO:0000256" key="12">
    <source>
        <dbReference type="ARBA" id="ARBA00022842"/>
    </source>
</evidence>
<keyword evidence="11" id="KW-0862">Zinc</keyword>
<feature type="domain" description="PROP1-like PPR" evidence="19">
    <location>
        <begin position="115"/>
        <end position="321"/>
    </location>
</feature>
<dbReference type="GO" id="GO:0005739">
    <property type="term" value="C:mitochondrion"/>
    <property type="evidence" value="ECO:0007669"/>
    <property type="project" value="UniProtKB-SubCell"/>
</dbReference>
<dbReference type="InterPro" id="IPR033443">
    <property type="entry name" value="PROP1-like_PPR_dom"/>
</dbReference>
<comment type="cofactor">
    <cofactor evidence="2">
        <name>Mg(2+)</name>
        <dbReference type="ChEBI" id="CHEBI:18420"/>
    </cofactor>
</comment>
<evidence type="ECO:0000256" key="3">
    <source>
        <dbReference type="ARBA" id="ARBA00004173"/>
    </source>
</evidence>
<evidence type="ECO:0000256" key="4">
    <source>
        <dbReference type="ARBA" id="ARBA00007626"/>
    </source>
</evidence>
<dbReference type="Gene3D" id="3.40.50.11980">
    <property type="match status" value="1"/>
</dbReference>
<evidence type="ECO:0000256" key="17">
    <source>
        <dbReference type="SAM" id="MobiDB-lite"/>
    </source>
</evidence>
<evidence type="ECO:0000256" key="15">
    <source>
        <dbReference type="ARBA" id="ARBA00023211"/>
    </source>
</evidence>
<evidence type="ECO:0000259" key="18">
    <source>
        <dbReference type="Pfam" id="PF16953"/>
    </source>
</evidence>
<evidence type="ECO:0000256" key="13">
    <source>
        <dbReference type="ARBA" id="ARBA00022946"/>
    </source>
</evidence>
<keyword evidence="6" id="KW-0819">tRNA processing</keyword>
<dbReference type="Gene3D" id="1.25.40.10">
    <property type="entry name" value="Tetratricopeptide repeat domain"/>
    <property type="match status" value="1"/>
</dbReference>
<evidence type="ECO:0000256" key="9">
    <source>
        <dbReference type="ARBA" id="ARBA00022737"/>
    </source>
</evidence>
<feature type="domain" description="PRORP" evidence="18">
    <location>
        <begin position="362"/>
        <end position="588"/>
    </location>
</feature>
<dbReference type="PANTHER" id="PTHR13547:SF1">
    <property type="entry name" value="MITOCHONDRIAL RIBONUCLEASE P CATALYTIC SUBUNIT"/>
    <property type="match status" value="1"/>
</dbReference>
<evidence type="ECO:0000256" key="11">
    <source>
        <dbReference type="ARBA" id="ARBA00022833"/>
    </source>
</evidence>
<evidence type="ECO:0000256" key="6">
    <source>
        <dbReference type="ARBA" id="ARBA00022694"/>
    </source>
</evidence>
<dbReference type="InterPro" id="IPR031595">
    <property type="entry name" value="PRORP_C"/>
</dbReference>
<evidence type="ECO:0000256" key="10">
    <source>
        <dbReference type="ARBA" id="ARBA00022801"/>
    </source>
</evidence>
<dbReference type="Pfam" id="PF17177">
    <property type="entry name" value="PPR_long"/>
    <property type="match status" value="1"/>
</dbReference>
<evidence type="ECO:0000313" key="20">
    <source>
        <dbReference type="EMBL" id="KAK1440308.1"/>
    </source>
</evidence>
<name>A0AAD8LFI4_TARER</name>
<keyword evidence="21" id="KW-1185">Reference proteome</keyword>
<keyword evidence="10" id="KW-0378">Hydrolase</keyword>
<feature type="region of interest" description="Disordered" evidence="17">
    <location>
        <begin position="100"/>
        <end position="120"/>
    </location>
</feature>
<comment type="caution">
    <text evidence="20">The sequence shown here is derived from an EMBL/GenBank/DDBJ whole genome shotgun (WGS) entry which is preliminary data.</text>
</comment>
<comment type="subcellular location">
    <subcellularLocation>
        <location evidence="3">Mitochondrion</location>
    </subcellularLocation>
</comment>
<evidence type="ECO:0000256" key="2">
    <source>
        <dbReference type="ARBA" id="ARBA00001946"/>
    </source>
</evidence>
<keyword evidence="14" id="KW-0496">Mitochondrion</keyword>
<dbReference type="AlphaFoldDB" id="A0AAD8LFI4"/>
<keyword evidence="13" id="KW-0809">Transit peptide</keyword>
<keyword evidence="8" id="KW-0479">Metal-binding</keyword>
<dbReference type="GO" id="GO:0004526">
    <property type="term" value="F:ribonuclease P activity"/>
    <property type="evidence" value="ECO:0007669"/>
    <property type="project" value="UniProtKB-EC"/>
</dbReference>
<dbReference type="EC" id="3.1.26.5" evidence="5"/>
<dbReference type="FunFam" id="3.40.50.11980:FF:000002">
    <property type="entry name" value="Proteinaceous RNase P 2"/>
    <property type="match status" value="1"/>
</dbReference>
<evidence type="ECO:0000256" key="5">
    <source>
        <dbReference type="ARBA" id="ARBA00012179"/>
    </source>
</evidence>
<evidence type="ECO:0000256" key="7">
    <source>
        <dbReference type="ARBA" id="ARBA00022722"/>
    </source>
</evidence>
<evidence type="ECO:0000256" key="14">
    <source>
        <dbReference type="ARBA" id="ARBA00023128"/>
    </source>
</evidence>
<proteinExistence type="inferred from homology"/>
<protein>
    <recommendedName>
        <fullName evidence="5">ribonuclease P</fullName>
        <ecNumber evidence="5">3.1.26.5</ecNumber>
    </recommendedName>
</protein>
<dbReference type="GO" id="GO:0046872">
    <property type="term" value="F:metal ion binding"/>
    <property type="evidence" value="ECO:0007669"/>
    <property type="project" value="UniProtKB-KW"/>
</dbReference>
<reference evidence="20" key="1">
    <citation type="journal article" date="2023" name="bioRxiv">
        <title>Improved chromosome-level genome assembly for marigold (Tagetes erecta).</title>
        <authorList>
            <person name="Jiang F."/>
            <person name="Yuan L."/>
            <person name="Wang S."/>
            <person name="Wang H."/>
            <person name="Xu D."/>
            <person name="Wang A."/>
            <person name="Fan W."/>
        </authorList>
    </citation>
    <scope>NUCLEOTIDE SEQUENCE</scope>
    <source>
        <strain evidence="20">WSJ</strain>
        <tissue evidence="20">Leaf</tissue>
    </source>
</reference>
<evidence type="ECO:0000256" key="1">
    <source>
        <dbReference type="ARBA" id="ARBA00000928"/>
    </source>
</evidence>
<dbReference type="InterPro" id="IPR011990">
    <property type="entry name" value="TPR-like_helical_dom_sf"/>
</dbReference>
<sequence length="594" mass="66986">MNLQTSSSILDASIPQIHTMLLKPTFNLSLKTLISTKTPSFFLNCSSCRYRSLKPLINPIPNFTSPPHKSPHHFSTVAATTTADDGTTPATKQRLYITNRQQPQQQLQMSGKAEKRARRESPSGKLLYLLGRCSRDNNIEEALRLYDDAVINNVPLNVEHYNKLLYLCSSSDTDLGLRRGFEIYKQMESGNSECKVVPNEATFTTMARLAANKEDPELAFELVKRMKEGGISPKLRSYVPALLGFCKKGMADKAYEVDCYMIENGVAAEEAELTMLLRVSFDSERTDKVYEMLQRLRASVRQVSDDTAGLIEDWFRSDCAAGVGVVDWDVRKVKEAVVKGGGGWHGQGWFGKGKWNVARTEMDETGVCKSCGEKLVCVDIDPLETETFASSLSTLACQRETRADFLQFQEWLQKHGPFDAVVDGANVGHITQNYFVFNQLKSAVNSARRLSPSNKLPLVILHSGRVKGQHIGSPKNKTTLQYWKESGALYVTPQGSNDDWYWLYAAISSKCLLVTNDEMRDHLFELLGTSFFPRWKEKHQVRLSVTKEGLKFHMPPPYSIVIQESEQGSWHIPTVIGDDFETRRQWVCANRTKH</sequence>
<evidence type="ECO:0000256" key="16">
    <source>
        <dbReference type="PROSITE-ProRule" id="PRU00708"/>
    </source>
</evidence>
<feature type="compositionally biased region" description="Polar residues" evidence="17">
    <location>
        <begin position="100"/>
        <end position="109"/>
    </location>
</feature>
<keyword evidence="7" id="KW-0540">Nuclease</keyword>
<accession>A0AAD8LFI4</accession>
<dbReference type="InterPro" id="IPR002885">
    <property type="entry name" value="PPR_rpt"/>
</dbReference>
<dbReference type="EMBL" id="JAUHHV010000001">
    <property type="protein sequence ID" value="KAK1440308.1"/>
    <property type="molecule type" value="Genomic_DNA"/>
</dbReference>